<comment type="caution">
    <text evidence="1">The sequence shown here is derived from an EMBL/GenBank/DDBJ whole genome shotgun (WGS) entry which is preliminary data.</text>
</comment>
<accession>A0A508A2P0</accession>
<organism evidence="1 2">
    <name type="scientific">Haloflavibacter putidus</name>
    <dbReference type="NCBI Taxonomy" id="2576776"/>
    <lineage>
        <taxon>Bacteria</taxon>
        <taxon>Pseudomonadati</taxon>
        <taxon>Bacteroidota</taxon>
        <taxon>Flavobacteriia</taxon>
        <taxon>Flavobacteriales</taxon>
        <taxon>Flavobacteriaceae</taxon>
        <taxon>Haloflavibacter</taxon>
    </lineage>
</organism>
<evidence type="ECO:0000313" key="1">
    <source>
        <dbReference type="EMBL" id="TQD40102.1"/>
    </source>
</evidence>
<keyword evidence="1" id="KW-0808">Transferase</keyword>
<dbReference type="Gene3D" id="3.40.50.12580">
    <property type="match status" value="1"/>
</dbReference>
<dbReference type="OrthoDB" id="1522454at2"/>
<protein>
    <submittedName>
        <fullName evidence="1">CDP-glycerol glycerophosphotransferase</fullName>
    </submittedName>
</protein>
<keyword evidence="2" id="KW-1185">Reference proteome</keyword>
<reference evidence="1 2" key="1">
    <citation type="submission" date="2019-06" db="EMBL/GenBank/DDBJ databases">
        <title>Flavibacter putida gen. nov., sp. nov., a novel marine bacterium of the family Flavobacteriaceae isolated from coastal seawater.</title>
        <authorList>
            <person name="Feng X."/>
        </authorList>
    </citation>
    <scope>NUCLEOTIDE SEQUENCE [LARGE SCALE GENOMIC DNA]</scope>
    <source>
        <strain evidence="1 2">PLHSN227</strain>
    </source>
</reference>
<dbReference type="EMBL" id="VIAR01000002">
    <property type="protein sequence ID" value="TQD40102.1"/>
    <property type="molecule type" value="Genomic_DNA"/>
</dbReference>
<dbReference type="SUPFAM" id="SSF53756">
    <property type="entry name" value="UDP-Glycosyltransferase/glycogen phosphorylase"/>
    <property type="match status" value="1"/>
</dbReference>
<evidence type="ECO:0000313" key="2">
    <source>
        <dbReference type="Proteomes" id="UP000317169"/>
    </source>
</evidence>
<dbReference type="AlphaFoldDB" id="A0A508A2P0"/>
<proteinExistence type="predicted"/>
<dbReference type="GO" id="GO:0016853">
    <property type="term" value="F:isomerase activity"/>
    <property type="evidence" value="ECO:0007669"/>
    <property type="project" value="UniProtKB-KW"/>
</dbReference>
<dbReference type="InterPro" id="IPR043148">
    <property type="entry name" value="TagF_C"/>
</dbReference>
<dbReference type="GO" id="GO:0016740">
    <property type="term" value="F:transferase activity"/>
    <property type="evidence" value="ECO:0007669"/>
    <property type="project" value="UniProtKB-KW"/>
</dbReference>
<name>A0A508A2P0_9FLAO</name>
<dbReference type="Proteomes" id="UP000317169">
    <property type="component" value="Unassembled WGS sequence"/>
</dbReference>
<sequence>MKYKFLIYISYSYAVPIGEPLEKEILRQGHSVKWFSELEDGKSALSHKENVLTIKQAVAYQPDIVLTATDDVADFLTGIKVQIFHGFFAQKRPGKNNTFYHFRIRDFFDLYCTQGPNTTRVFKEKAQQYGFFRVEETGWSKVDPLFPLEEKTLTSIPTVMIASTFSQKLSLAYRQDVFDVVKNLSASGDYKFKMVLHPKLPTEIKEKWKNLSGDNFTYYNTTDLIPLFKQADFMFADTTSAIQEFILQKKPIVTFRHTIEHDYLLNVTEAKNISEAFKKAANPSEKLLQNIENFIAELHPYYDGKSSARVINASINFLNSDKSDLKSKPFNFLRKYKVRKRLDYFPLKTYNKAYQIEKSKK</sequence>
<gene>
    <name evidence="1" type="ORF">FKR84_02595</name>
</gene>
<dbReference type="RefSeq" id="WP_141420632.1">
    <property type="nucleotide sequence ID" value="NZ_VIAR01000002.1"/>
</dbReference>